<proteinExistence type="predicted"/>
<evidence type="ECO:0000313" key="2">
    <source>
        <dbReference type="EMBL" id="GBM62146.1"/>
    </source>
</evidence>
<feature type="region of interest" description="Disordered" evidence="1">
    <location>
        <begin position="100"/>
        <end position="205"/>
    </location>
</feature>
<protein>
    <submittedName>
        <fullName evidence="2">Uncharacterized protein</fullName>
    </submittedName>
</protein>
<feature type="compositionally biased region" description="Basic residues" evidence="1">
    <location>
        <begin position="119"/>
        <end position="138"/>
    </location>
</feature>
<name>A0A4Y2HAC0_ARAVE</name>
<feature type="compositionally biased region" description="Polar residues" evidence="1">
    <location>
        <begin position="192"/>
        <end position="205"/>
    </location>
</feature>
<reference evidence="2 3" key="1">
    <citation type="journal article" date="2019" name="Sci. Rep.">
        <title>Orb-weaving spider Araneus ventricosus genome elucidates the spidroin gene catalogue.</title>
        <authorList>
            <person name="Kono N."/>
            <person name="Nakamura H."/>
            <person name="Ohtoshi R."/>
            <person name="Moran D.A.P."/>
            <person name="Shinohara A."/>
            <person name="Yoshida Y."/>
            <person name="Fujiwara M."/>
            <person name="Mori M."/>
            <person name="Tomita M."/>
            <person name="Arakawa K."/>
        </authorList>
    </citation>
    <scope>NUCLEOTIDE SEQUENCE [LARGE SCALE GENOMIC DNA]</scope>
</reference>
<evidence type="ECO:0000313" key="3">
    <source>
        <dbReference type="Proteomes" id="UP000499080"/>
    </source>
</evidence>
<evidence type="ECO:0000256" key="1">
    <source>
        <dbReference type="SAM" id="MobiDB-lite"/>
    </source>
</evidence>
<dbReference type="AlphaFoldDB" id="A0A4Y2HAC0"/>
<dbReference type="EMBL" id="BGPR01001803">
    <property type="protein sequence ID" value="GBM62146.1"/>
    <property type="molecule type" value="Genomic_DNA"/>
</dbReference>
<organism evidence="2 3">
    <name type="scientific">Araneus ventricosus</name>
    <name type="common">Orbweaver spider</name>
    <name type="synonym">Epeira ventricosa</name>
    <dbReference type="NCBI Taxonomy" id="182803"/>
    <lineage>
        <taxon>Eukaryota</taxon>
        <taxon>Metazoa</taxon>
        <taxon>Ecdysozoa</taxon>
        <taxon>Arthropoda</taxon>
        <taxon>Chelicerata</taxon>
        <taxon>Arachnida</taxon>
        <taxon>Araneae</taxon>
        <taxon>Araneomorphae</taxon>
        <taxon>Entelegynae</taxon>
        <taxon>Araneoidea</taxon>
        <taxon>Araneidae</taxon>
        <taxon>Araneus</taxon>
    </lineage>
</organism>
<comment type="caution">
    <text evidence="2">The sequence shown here is derived from an EMBL/GenBank/DDBJ whole genome shotgun (WGS) entry which is preliminary data.</text>
</comment>
<gene>
    <name evidence="2" type="ORF">AVEN_56779_1</name>
</gene>
<sequence>MSTTVQSSSINDQVSASLSLNASASTVCTLVPSNIVELNNFIASHANPQTLELCCSDVSVLESQEHFLADFHLYKLSSISSGFLTEKLAKRIQENELLHKNADCSSDSSSSSTKTQDKPKKRQKHKVPFSQRRNKKKIQKIDPSMKTSNRFMPIAESEDENEMEHSNVDDEFPMLSNKDSSELGSQAYPPYNDNTKANSATPKKR</sequence>
<keyword evidence="3" id="KW-1185">Reference proteome</keyword>
<accession>A0A4Y2HAC0</accession>
<dbReference type="Proteomes" id="UP000499080">
    <property type="component" value="Unassembled WGS sequence"/>
</dbReference>